<dbReference type="EMBL" id="JAGGJX010000006">
    <property type="protein sequence ID" value="MBP1856116.1"/>
    <property type="molecule type" value="Genomic_DNA"/>
</dbReference>
<evidence type="ECO:0000313" key="1">
    <source>
        <dbReference type="EMBL" id="MBP1856116.1"/>
    </source>
</evidence>
<dbReference type="PANTHER" id="PTHR33747:SF1">
    <property type="entry name" value="ADENYLATE CYCLASE-ASSOCIATED CAP C-TERMINAL DOMAIN-CONTAINING PROTEIN"/>
    <property type="match status" value="1"/>
</dbReference>
<sequence length="165" mass="19171">MSLFESWNDLSDNHESQDAEVKFWEEYLKIEASIYNEILNEKMDVVEGKVSELAEKFNTSNEYFMGFIDGISESLKEEIVLEDVEGDSEISLKIDWEKLFFNMVNVEAHWLYGLTGWDDILSLDHRKQVIKDYKKSKTVVKEEKIGRNDSCPCGSGKKYKKCCGK</sequence>
<dbReference type="Gene3D" id="3.10.450.50">
    <property type="match status" value="1"/>
</dbReference>
<dbReference type="Pfam" id="PF02810">
    <property type="entry name" value="SEC-C"/>
    <property type="match status" value="1"/>
</dbReference>
<evidence type="ECO:0000313" key="2">
    <source>
        <dbReference type="Proteomes" id="UP000767291"/>
    </source>
</evidence>
<gene>
    <name evidence="1" type="ORF">J2Z43_002518</name>
</gene>
<protein>
    <submittedName>
        <fullName evidence="1">Preprotein translocase subunit SecA</fullName>
    </submittedName>
</protein>
<dbReference type="RefSeq" id="WP_027703093.1">
    <property type="nucleotide sequence ID" value="NZ_BAAACS010000016.1"/>
</dbReference>
<proteinExistence type="predicted"/>
<organism evidence="1 2">
    <name type="scientific">Metaclostridioides mangenotii</name>
    <dbReference type="NCBI Taxonomy" id="1540"/>
    <lineage>
        <taxon>Bacteria</taxon>
        <taxon>Bacillati</taxon>
        <taxon>Bacillota</taxon>
        <taxon>Clostridia</taxon>
        <taxon>Peptostreptococcales</taxon>
        <taxon>Peptostreptococcaceae</taxon>
        <taxon>Metaclostridioides</taxon>
    </lineage>
</organism>
<accession>A0ABS4EE25</accession>
<dbReference type="PANTHER" id="PTHR33747">
    <property type="entry name" value="UPF0225 PROTEIN SCO1677"/>
    <property type="match status" value="1"/>
</dbReference>
<reference evidence="1 2" key="1">
    <citation type="submission" date="2021-03" db="EMBL/GenBank/DDBJ databases">
        <title>Genomic Encyclopedia of Type Strains, Phase IV (KMG-IV): sequencing the most valuable type-strain genomes for metagenomic binning, comparative biology and taxonomic classification.</title>
        <authorList>
            <person name="Goeker M."/>
        </authorList>
    </citation>
    <scope>NUCLEOTIDE SEQUENCE [LARGE SCALE GENOMIC DNA]</scope>
    <source>
        <strain evidence="1 2">DSM 1289</strain>
    </source>
</reference>
<dbReference type="InterPro" id="IPR004027">
    <property type="entry name" value="SEC_C_motif"/>
</dbReference>
<dbReference type="SUPFAM" id="SSF103642">
    <property type="entry name" value="Sec-C motif"/>
    <property type="match status" value="1"/>
</dbReference>
<dbReference type="Proteomes" id="UP000767291">
    <property type="component" value="Unassembled WGS sequence"/>
</dbReference>
<dbReference type="NCBIfam" id="NF004088">
    <property type="entry name" value="PRK05590.1"/>
    <property type="match status" value="1"/>
</dbReference>
<name>A0ABS4EE25_9FIRM</name>
<keyword evidence="2" id="KW-1185">Reference proteome</keyword>
<comment type="caution">
    <text evidence="1">The sequence shown here is derived from an EMBL/GenBank/DDBJ whole genome shotgun (WGS) entry which is preliminary data.</text>
</comment>